<proteinExistence type="predicted"/>
<evidence type="ECO:0000313" key="1">
    <source>
        <dbReference type="EMBL" id="GKT37872.1"/>
    </source>
</evidence>
<evidence type="ECO:0008006" key="3">
    <source>
        <dbReference type="Google" id="ProtNLM"/>
    </source>
</evidence>
<organism evidence="1 2">
    <name type="scientific">Aduncisulcus paluster</name>
    <dbReference type="NCBI Taxonomy" id="2918883"/>
    <lineage>
        <taxon>Eukaryota</taxon>
        <taxon>Metamonada</taxon>
        <taxon>Carpediemonas-like organisms</taxon>
        <taxon>Aduncisulcus</taxon>
    </lineage>
</organism>
<accession>A0ABQ5KZT8</accession>
<reference evidence="1" key="1">
    <citation type="submission" date="2022-03" db="EMBL/GenBank/DDBJ databases">
        <title>Draft genome sequence of Aduncisulcus paluster, a free-living microaerophilic Fornicata.</title>
        <authorList>
            <person name="Yuyama I."/>
            <person name="Kume K."/>
            <person name="Tamura T."/>
            <person name="Inagaki Y."/>
            <person name="Hashimoto T."/>
        </authorList>
    </citation>
    <scope>NUCLEOTIDE SEQUENCE</scope>
    <source>
        <strain evidence="1">NY0171</strain>
    </source>
</reference>
<dbReference type="EMBL" id="BQXS01005380">
    <property type="protein sequence ID" value="GKT37872.1"/>
    <property type="molecule type" value="Genomic_DNA"/>
</dbReference>
<name>A0ABQ5KZT8_9EUKA</name>
<sequence length="107" mass="12239">IKQQNMSFITNTDIELYRRSTDKWVDIEVTEDELQYAKDHRDLISSVNRDHIDSSAFRIAPDGIDGKNFISWLSDHIPAFPCSCDCGVRVTAGDCYPLVLFNPEDIE</sequence>
<feature type="non-terminal residue" evidence="1">
    <location>
        <position position="1"/>
    </location>
</feature>
<dbReference type="Proteomes" id="UP001057375">
    <property type="component" value="Unassembled WGS sequence"/>
</dbReference>
<gene>
    <name evidence="1" type="ORF">ADUPG1_003810</name>
</gene>
<comment type="caution">
    <text evidence="1">The sequence shown here is derived from an EMBL/GenBank/DDBJ whole genome shotgun (WGS) entry which is preliminary data.</text>
</comment>
<evidence type="ECO:0000313" key="2">
    <source>
        <dbReference type="Proteomes" id="UP001057375"/>
    </source>
</evidence>
<keyword evidence="2" id="KW-1185">Reference proteome</keyword>
<protein>
    <recommendedName>
        <fullName evidence="3">Molybdenum cofactor sulfurase</fullName>
    </recommendedName>
</protein>